<evidence type="ECO:0000313" key="4">
    <source>
        <dbReference type="Proteomes" id="UP000887569"/>
    </source>
</evidence>
<keyword evidence="2" id="KW-0597">Phosphoprotein</keyword>
<feature type="region of interest" description="Disordered" evidence="3">
    <location>
        <begin position="122"/>
        <end position="155"/>
    </location>
</feature>
<dbReference type="SMART" id="SM00175">
    <property type="entry name" value="RAB"/>
    <property type="match status" value="1"/>
</dbReference>
<dbReference type="GO" id="GO:0003924">
    <property type="term" value="F:GTPase activity"/>
    <property type="evidence" value="ECO:0007669"/>
    <property type="project" value="InterPro"/>
</dbReference>
<comment type="similarity">
    <text evidence="1">Belongs to the small GTPase superfamily. RGK family.</text>
</comment>
<organism evidence="4 5">
    <name type="scientific">Parascaris univalens</name>
    <name type="common">Nematode worm</name>
    <dbReference type="NCBI Taxonomy" id="6257"/>
    <lineage>
        <taxon>Eukaryota</taxon>
        <taxon>Metazoa</taxon>
        <taxon>Ecdysozoa</taxon>
        <taxon>Nematoda</taxon>
        <taxon>Chromadorea</taxon>
        <taxon>Rhabditida</taxon>
        <taxon>Spirurina</taxon>
        <taxon>Ascaridomorpha</taxon>
        <taxon>Ascaridoidea</taxon>
        <taxon>Ascarididae</taxon>
        <taxon>Parascaris</taxon>
    </lineage>
</organism>
<dbReference type="SUPFAM" id="SSF52540">
    <property type="entry name" value="P-loop containing nucleoside triphosphate hydrolases"/>
    <property type="match status" value="1"/>
</dbReference>
<evidence type="ECO:0000256" key="2">
    <source>
        <dbReference type="ARBA" id="ARBA00022553"/>
    </source>
</evidence>
<feature type="compositionally biased region" description="Basic and acidic residues" evidence="3">
    <location>
        <begin position="122"/>
        <end position="135"/>
    </location>
</feature>
<dbReference type="WBParaSite" id="PgR112_g002_t01">
    <property type="protein sequence ID" value="PgR112_g002_t01"/>
    <property type="gene ID" value="PgR112_g002"/>
</dbReference>
<dbReference type="Pfam" id="PF00071">
    <property type="entry name" value="Ras"/>
    <property type="match status" value="1"/>
</dbReference>
<dbReference type="AlphaFoldDB" id="A0A915CAU3"/>
<reference evidence="5" key="1">
    <citation type="submission" date="2022-11" db="UniProtKB">
        <authorList>
            <consortium name="WormBaseParasite"/>
        </authorList>
    </citation>
    <scope>IDENTIFICATION</scope>
</reference>
<dbReference type="PRINTS" id="PR00449">
    <property type="entry name" value="RASTRNSFRMNG"/>
</dbReference>
<accession>A0A915CAU3</accession>
<evidence type="ECO:0000256" key="1">
    <source>
        <dbReference type="ARBA" id="ARBA00008846"/>
    </source>
</evidence>
<dbReference type="PANTHER" id="PTHR45775:SF11">
    <property type="entry name" value="GTP-BINDING PROTEIN GEM"/>
    <property type="match status" value="1"/>
</dbReference>
<dbReference type="Gene3D" id="3.40.50.300">
    <property type="entry name" value="P-loop containing nucleotide triphosphate hydrolases"/>
    <property type="match status" value="1"/>
</dbReference>
<evidence type="ECO:0000256" key="3">
    <source>
        <dbReference type="SAM" id="MobiDB-lite"/>
    </source>
</evidence>
<dbReference type="InterPro" id="IPR001806">
    <property type="entry name" value="Small_GTPase"/>
</dbReference>
<dbReference type="PROSITE" id="PS51419">
    <property type="entry name" value="RAB"/>
    <property type="match status" value="1"/>
</dbReference>
<proteinExistence type="inferred from homology"/>
<feature type="region of interest" description="Disordered" evidence="3">
    <location>
        <begin position="1"/>
        <end position="34"/>
    </location>
</feature>
<dbReference type="GO" id="GO:0005886">
    <property type="term" value="C:plasma membrane"/>
    <property type="evidence" value="ECO:0007669"/>
    <property type="project" value="TreeGrafter"/>
</dbReference>
<dbReference type="GO" id="GO:0005246">
    <property type="term" value="F:calcium channel regulator activity"/>
    <property type="evidence" value="ECO:0007669"/>
    <property type="project" value="TreeGrafter"/>
</dbReference>
<sequence>SMAFSTNSVQMSSTFVRKRSRRRLPSTPTSTSSAPCTYRSYCARPRIHSGYSLYPNDERDLWDDDADVFINWREEKDYNGHRNLLTVNSADLTTRNDTYQEMHQPLRSQSFKHRSRPFFEVRRHPFEDISQERRKSTPNVSRKSSLTQRNRAETARTDVWPEAKIASEAEERFLKLPDSDDYKRVRQFKIDEKGAVVSRGDSFRRKRMSNAVCEGSSSPCPPPSCESEEQREEYQSQSTSLSSNNDSLKEPQPPSTSQGSFKIYVLGATGTGKSALVSQFMTSECHNPFVTEADSSENTVSINIDGQESELKFYEADPQNDDSWIDREVHLYLLLYSIDSRTSFKQAMYVVERLRESASTRHMPIVMAGNKVDLERKRTVSKADAKNMALTFGFVHYEISVALNHDVDDLLVGLIAEIKESINPQREVANIENQEMTDRNSLKVQDRSDFKAAIRRFSQRKKKQMGVEVEVETNKCAHLKPSNLIDRFRNWRLSLPKLTQ</sequence>
<name>A0A915CAU3_PARUN</name>
<evidence type="ECO:0000313" key="5">
    <source>
        <dbReference type="WBParaSite" id="PgR112_g002_t01"/>
    </source>
</evidence>
<keyword evidence="4" id="KW-1185">Reference proteome</keyword>
<feature type="region of interest" description="Disordered" evidence="3">
    <location>
        <begin position="209"/>
        <end position="260"/>
    </location>
</feature>
<dbReference type="PROSITE" id="PS51421">
    <property type="entry name" value="RAS"/>
    <property type="match status" value="1"/>
</dbReference>
<protein>
    <submittedName>
        <fullName evidence="5">Uncharacterized protein</fullName>
    </submittedName>
</protein>
<feature type="compositionally biased region" description="Low complexity" evidence="3">
    <location>
        <begin position="25"/>
        <end position="34"/>
    </location>
</feature>
<dbReference type="InterPro" id="IPR027417">
    <property type="entry name" value="P-loop_NTPase"/>
</dbReference>
<dbReference type="Proteomes" id="UP000887569">
    <property type="component" value="Unplaced"/>
</dbReference>
<dbReference type="GO" id="GO:0005525">
    <property type="term" value="F:GTP binding"/>
    <property type="evidence" value="ECO:0007669"/>
    <property type="project" value="InterPro"/>
</dbReference>
<dbReference type="InterPro" id="IPR051641">
    <property type="entry name" value="RGK_GTP-binding_reg"/>
</dbReference>
<dbReference type="PANTHER" id="PTHR45775">
    <property type="entry name" value="RAD, GEM/KIR FAMILY MEMBER 2, ISOFORM C"/>
    <property type="match status" value="1"/>
</dbReference>
<dbReference type="SMART" id="SM00173">
    <property type="entry name" value="RAS"/>
    <property type="match status" value="1"/>
</dbReference>
<feature type="compositionally biased region" description="Polar residues" evidence="3">
    <location>
        <begin position="1"/>
        <end position="15"/>
    </location>
</feature>
<feature type="compositionally biased region" description="Low complexity" evidence="3">
    <location>
        <begin position="235"/>
        <end position="246"/>
    </location>
</feature>
<feature type="compositionally biased region" description="Polar residues" evidence="3">
    <location>
        <begin position="137"/>
        <end position="149"/>
    </location>
</feature>